<evidence type="ECO:0000256" key="5">
    <source>
        <dbReference type="ARBA" id="ARBA00023316"/>
    </source>
</evidence>
<evidence type="ECO:0000256" key="1">
    <source>
        <dbReference type="ARBA" id="ARBA00008834"/>
    </source>
</evidence>
<feature type="chain" id="PRO_5002174831" evidence="7">
    <location>
        <begin position="22"/>
        <end position="524"/>
    </location>
</feature>
<keyword evidence="2 7" id="KW-0732">Signal</keyword>
<dbReference type="AlphaFoldDB" id="A0A0C2Z1U3"/>
<dbReference type="Proteomes" id="UP000053424">
    <property type="component" value="Unassembled WGS sequence"/>
</dbReference>
<evidence type="ECO:0000313" key="8">
    <source>
        <dbReference type="EMBL" id="KIM47152.1"/>
    </source>
</evidence>
<accession>A0A0C2Z1U3</accession>
<evidence type="ECO:0000256" key="4">
    <source>
        <dbReference type="ARBA" id="ARBA00023295"/>
    </source>
</evidence>
<reference evidence="9" key="2">
    <citation type="submission" date="2015-01" db="EMBL/GenBank/DDBJ databases">
        <title>Evolutionary Origins and Diversification of the Mycorrhizal Mutualists.</title>
        <authorList>
            <consortium name="DOE Joint Genome Institute"/>
            <consortium name="Mycorrhizal Genomics Consortium"/>
            <person name="Kohler A."/>
            <person name="Kuo A."/>
            <person name="Nagy L.G."/>
            <person name="Floudas D."/>
            <person name="Copeland A."/>
            <person name="Barry K.W."/>
            <person name="Cichocki N."/>
            <person name="Veneault-Fourrey C."/>
            <person name="LaButti K."/>
            <person name="Lindquist E.A."/>
            <person name="Lipzen A."/>
            <person name="Lundell T."/>
            <person name="Morin E."/>
            <person name="Murat C."/>
            <person name="Riley R."/>
            <person name="Ohm R."/>
            <person name="Sun H."/>
            <person name="Tunlid A."/>
            <person name="Henrissat B."/>
            <person name="Grigoriev I.V."/>
            <person name="Hibbett D.S."/>
            <person name="Martin F."/>
        </authorList>
    </citation>
    <scope>NUCLEOTIDE SEQUENCE [LARGE SCALE GENOMIC DNA]</scope>
    <source>
        <strain evidence="9">h7</strain>
    </source>
</reference>
<keyword evidence="4 6" id="KW-0326">Glycosidase</keyword>
<dbReference type="Gene3D" id="2.160.20.10">
    <property type="entry name" value="Single-stranded right-handed beta-helix, Pectin lyase-like"/>
    <property type="match status" value="1"/>
</dbReference>
<dbReference type="Pfam" id="PF00295">
    <property type="entry name" value="Glyco_hydro_28"/>
    <property type="match status" value="1"/>
</dbReference>
<dbReference type="STRING" id="686832.A0A0C2Z1U3"/>
<protein>
    <submittedName>
        <fullName evidence="8">Glycoside hydrolase family 28 protein</fullName>
    </submittedName>
</protein>
<evidence type="ECO:0000256" key="6">
    <source>
        <dbReference type="RuleBase" id="RU361169"/>
    </source>
</evidence>
<dbReference type="PANTHER" id="PTHR31339">
    <property type="entry name" value="PECTIN LYASE-RELATED"/>
    <property type="match status" value="1"/>
</dbReference>
<feature type="signal peptide" evidence="7">
    <location>
        <begin position="1"/>
        <end position="21"/>
    </location>
</feature>
<name>A0A0C2Z1U3_HEBCY</name>
<dbReference type="HOGENOM" id="CLU_011370_1_0_1"/>
<proteinExistence type="inferred from homology"/>
<dbReference type="GO" id="GO:0004650">
    <property type="term" value="F:polygalacturonase activity"/>
    <property type="evidence" value="ECO:0007669"/>
    <property type="project" value="InterPro"/>
</dbReference>
<dbReference type="GO" id="GO:0071555">
    <property type="term" value="P:cell wall organization"/>
    <property type="evidence" value="ECO:0007669"/>
    <property type="project" value="UniProtKB-KW"/>
</dbReference>
<reference evidence="8 9" key="1">
    <citation type="submission" date="2014-04" db="EMBL/GenBank/DDBJ databases">
        <authorList>
            <consortium name="DOE Joint Genome Institute"/>
            <person name="Kuo A."/>
            <person name="Gay G."/>
            <person name="Dore J."/>
            <person name="Kohler A."/>
            <person name="Nagy L.G."/>
            <person name="Floudas D."/>
            <person name="Copeland A."/>
            <person name="Barry K.W."/>
            <person name="Cichocki N."/>
            <person name="Veneault-Fourrey C."/>
            <person name="LaButti K."/>
            <person name="Lindquist E.A."/>
            <person name="Lipzen A."/>
            <person name="Lundell T."/>
            <person name="Morin E."/>
            <person name="Murat C."/>
            <person name="Sun H."/>
            <person name="Tunlid A."/>
            <person name="Henrissat B."/>
            <person name="Grigoriev I.V."/>
            <person name="Hibbett D.S."/>
            <person name="Martin F."/>
            <person name="Nordberg H.P."/>
            <person name="Cantor M.N."/>
            <person name="Hua S.X."/>
        </authorList>
    </citation>
    <scope>NUCLEOTIDE SEQUENCE [LARGE SCALE GENOMIC DNA]</scope>
    <source>
        <strain evidence="9">h7</strain>
    </source>
</reference>
<dbReference type="InterPro" id="IPR051801">
    <property type="entry name" value="GH28_Enzymes"/>
</dbReference>
<dbReference type="GO" id="GO:0005975">
    <property type="term" value="P:carbohydrate metabolic process"/>
    <property type="evidence" value="ECO:0007669"/>
    <property type="project" value="InterPro"/>
</dbReference>
<dbReference type="EMBL" id="KN831770">
    <property type="protein sequence ID" value="KIM47152.1"/>
    <property type="molecule type" value="Genomic_DNA"/>
</dbReference>
<keyword evidence="3 6" id="KW-0378">Hydrolase</keyword>
<dbReference type="InterPro" id="IPR012334">
    <property type="entry name" value="Pectin_lyas_fold"/>
</dbReference>
<gene>
    <name evidence="8" type="ORF">M413DRAFT_440663</name>
</gene>
<organism evidence="8 9">
    <name type="scientific">Hebeloma cylindrosporum</name>
    <dbReference type="NCBI Taxonomy" id="76867"/>
    <lineage>
        <taxon>Eukaryota</taxon>
        <taxon>Fungi</taxon>
        <taxon>Dikarya</taxon>
        <taxon>Basidiomycota</taxon>
        <taxon>Agaricomycotina</taxon>
        <taxon>Agaricomycetes</taxon>
        <taxon>Agaricomycetidae</taxon>
        <taxon>Agaricales</taxon>
        <taxon>Agaricineae</taxon>
        <taxon>Hymenogastraceae</taxon>
        <taxon>Hebeloma</taxon>
    </lineage>
</organism>
<keyword evidence="5" id="KW-0961">Cell wall biogenesis/degradation</keyword>
<sequence length="524" mass="56565">MLRGFSAPFLLLLYGVSLVAAATLQLYEPAPIYPRSGYWTMTVDGEPVAVTAFDGYSYAHFSFGGGPARIRLVANQHGDIQTIVSSPVKYKYQETYTKSGNALGFTMENPHYMIIRLPGGYRPIVICADPLETNAPASSGSGIFNVVTQFGADKSGNSLSTDAFVNALRAAKANGGGIVYVPAGVYPIGNLIIPSKISLYLAAGSVLKFTGNRADYRTDWHKTSQDRDGTEWIRTAYNTEDIKIYGRGTIDANGEYASKEGKFIAHSVVPIATTRFTFDGPIIRHSASWTLMVTRSNNIMIDHAKILNSLSLGENDAVDIVDSQHVIVKNSIGIAWDDSFSTKAQPQGVGITINYPGENQPAYNVTFLDNLAWTGCYGFKVGQGVYKTQSNIRFERGTIYSASIAMGIDHAAGNAPVTDISFTGMEIEEVTGLHLGKQTWLAMSISNGGTKVGAGPINDIHIWDIAVRDIGSTNAPLVGLDSGSGRIEGVTFRNIWLKSLDRPARNLDEIKVTTTFATDVKLVG</sequence>
<evidence type="ECO:0000256" key="7">
    <source>
        <dbReference type="SAM" id="SignalP"/>
    </source>
</evidence>
<evidence type="ECO:0000256" key="3">
    <source>
        <dbReference type="ARBA" id="ARBA00022801"/>
    </source>
</evidence>
<dbReference type="InterPro" id="IPR011050">
    <property type="entry name" value="Pectin_lyase_fold/virulence"/>
</dbReference>
<dbReference type="PANTHER" id="PTHR31339:SF9">
    <property type="entry name" value="PLASMIN AND FIBRONECTIN-BINDING PROTEIN A"/>
    <property type="match status" value="1"/>
</dbReference>
<evidence type="ECO:0000256" key="2">
    <source>
        <dbReference type="ARBA" id="ARBA00022729"/>
    </source>
</evidence>
<keyword evidence="9" id="KW-1185">Reference proteome</keyword>
<dbReference type="OrthoDB" id="187139at2759"/>
<dbReference type="SUPFAM" id="SSF51126">
    <property type="entry name" value="Pectin lyase-like"/>
    <property type="match status" value="1"/>
</dbReference>
<evidence type="ECO:0000313" key="9">
    <source>
        <dbReference type="Proteomes" id="UP000053424"/>
    </source>
</evidence>
<dbReference type="InterPro" id="IPR000743">
    <property type="entry name" value="Glyco_hydro_28"/>
</dbReference>
<comment type="similarity">
    <text evidence="1 6">Belongs to the glycosyl hydrolase 28 family.</text>
</comment>